<dbReference type="EMBL" id="BJUX01000010">
    <property type="protein sequence ID" value="GEK89117.1"/>
    <property type="molecule type" value="Genomic_DNA"/>
</dbReference>
<dbReference type="OrthoDB" id="9804984at2"/>
<sequence>MDTSKISKDLQKDVRELILRERLHYFKESIKQGLVEDGFEFELKDLFIESEWDEVAVWPGNWTLGKTFASKVKNDLPYITRADDNKKGYAVYRFDKSKFEG</sequence>
<dbReference type="InterPro" id="IPR010813">
    <property type="entry name" value="DUF1413"/>
</dbReference>
<protein>
    <submittedName>
        <fullName evidence="2">Uncharacterized protein</fullName>
    </submittedName>
</protein>
<evidence type="ECO:0000313" key="1">
    <source>
        <dbReference type="EMBL" id="GEK89117.1"/>
    </source>
</evidence>
<evidence type="ECO:0000313" key="2">
    <source>
        <dbReference type="EMBL" id="SEL69221.1"/>
    </source>
</evidence>
<dbReference type="Proteomes" id="UP000321425">
    <property type="component" value="Unassembled WGS sequence"/>
</dbReference>
<dbReference type="Proteomes" id="UP000198548">
    <property type="component" value="Unassembled WGS sequence"/>
</dbReference>
<accession>A0A1H7S9A9</accession>
<keyword evidence="4" id="KW-1185">Reference proteome</keyword>
<reference evidence="1 4" key="2">
    <citation type="submission" date="2019-07" db="EMBL/GenBank/DDBJ databases">
        <title>Whole genome shotgun sequence of Alkalibacterium putridalgicola NBRC 103243.</title>
        <authorList>
            <person name="Hosoyama A."/>
            <person name="Uohara A."/>
            <person name="Ohji S."/>
            <person name="Ichikawa N."/>
        </authorList>
    </citation>
    <scope>NUCLEOTIDE SEQUENCE [LARGE SCALE GENOMIC DNA]</scope>
    <source>
        <strain evidence="1 4">NBRC 103243</strain>
    </source>
</reference>
<evidence type="ECO:0000313" key="3">
    <source>
        <dbReference type="Proteomes" id="UP000198548"/>
    </source>
</evidence>
<name>A0A1H7S9A9_9LACT</name>
<proteinExistence type="predicted"/>
<dbReference type="RefSeq" id="WP_091487330.1">
    <property type="nucleotide sequence ID" value="NZ_BJUX01000010.1"/>
</dbReference>
<dbReference type="EMBL" id="FOBL01000007">
    <property type="protein sequence ID" value="SEL69221.1"/>
    <property type="molecule type" value="Genomic_DNA"/>
</dbReference>
<reference evidence="2 3" key="1">
    <citation type="submission" date="2016-10" db="EMBL/GenBank/DDBJ databases">
        <authorList>
            <person name="de Groot N.N."/>
        </authorList>
    </citation>
    <scope>NUCLEOTIDE SEQUENCE [LARGE SCALE GENOMIC DNA]</scope>
    <source>
        <strain evidence="2 3">DSM 19182</strain>
    </source>
</reference>
<dbReference type="AlphaFoldDB" id="A0A1H7S9A9"/>
<dbReference type="Pfam" id="PF07205">
    <property type="entry name" value="DUF1413"/>
    <property type="match status" value="1"/>
</dbReference>
<gene>
    <name evidence="1" type="ORF">APU01nite_11560</name>
    <name evidence="2" type="ORF">SAMN04488100_10767</name>
</gene>
<organism evidence="2 3">
    <name type="scientific">Alkalibacterium putridalgicola</name>
    <dbReference type="NCBI Taxonomy" id="426703"/>
    <lineage>
        <taxon>Bacteria</taxon>
        <taxon>Bacillati</taxon>
        <taxon>Bacillota</taxon>
        <taxon>Bacilli</taxon>
        <taxon>Lactobacillales</taxon>
        <taxon>Carnobacteriaceae</taxon>
        <taxon>Alkalibacterium</taxon>
    </lineage>
</organism>
<evidence type="ECO:0000313" key="4">
    <source>
        <dbReference type="Proteomes" id="UP000321425"/>
    </source>
</evidence>